<organism evidence="1 2">
    <name type="scientific">Morganella psychrotolerans</name>
    <dbReference type="NCBI Taxonomy" id="368603"/>
    <lineage>
        <taxon>Bacteria</taxon>
        <taxon>Pseudomonadati</taxon>
        <taxon>Pseudomonadota</taxon>
        <taxon>Gammaproteobacteria</taxon>
        <taxon>Enterobacterales</taxon>
        <taxon>Morganellaceae</taxon>
        <taxon>Morganella</taxon>
    </lineage>
</organism>
<sequence>MNTHSGTTRAQETDEVSARRLYDIIVTNGDRPENIYQAFSLMGLGDNNERNIQKKINLIITVEKKLANNPEYSYSEIRKSVSQVGCEVINYQAWFQQYLRNMVDKKQLGIAPNALSADYDHNNEDDWLTGFA</sequence>
<name>A0A5M9R6A9_9GAMM</name>
<proteinExistence type="predicted"/>
<accession>A0A5M9R6A9</accession>
<evidence type="ECO:0000313" key="1">
    <source>
        <dbReference type="EMBL" id="KAA8715702.1"/>
    </source>
</evidence>
<reference evidence="1 2" key="1">
    <citation type="submission" date="2019-09" db="EMBL/GenBank/DDBJ databases">
        <title>Draft genome sequence of various Type strains from the CCUG.</title>
        <authorList>
            <person name="Pineiro-Iglesias B."/>
            <person name="Tunovic T."/>
            <person name="Unosson C."/>
            <person name="Inganas E."/>
            <person name="Ohlen M."/>
            <person name="Cardew S."/>
            <person name="Jensie-Markopoulos S."/>
            <person name="Salva-Serra F."/>
            <person name="Jaen-Luchoro D."/>
            <person name="Karlsson R."/>
            <person name="Svensson-Stadler L."/>
            <person name="Chun J."/>
            <person name="Moore E."/>
        </authorList>
    </citation>
    <scope>NUCLEOTIDE SEQUENCE [LARGE SCALE GENOMIC DNA]</scope>
    <source>
        <strain evidence="1 2">CCUG 53682T</strain>
    </source>
</reference>
<evidence type="ECO:0000313" key="2">
    <source>
        <dbReference type="Proteomes" id="UP000322181"/>
    </source>
</evidence>
<comment type="caution">
    <text evidence="1">The sequence shown here is derived from an EMBL/GenBank/DDBJ whole genome shotgun (WGS) entry which is preliminary data.</text>
</comment>
<dbReference type="Proteomes" id="UP000322181">
    <property type="component" value="Unassembled WGS sequence"/>
</dbReference>
<gene>
    <name evidence="1" type="ORF">F4V73_10575</name>
</gene>
<dbReference type="EMBL" id="VXKB01000002">
    <property type="protein sequence ID" value="KAA8715702.1"/>
    <property type="molecule type" value="Genomic_DNA"/>
</dbReference>
<dbReference type="AlphaFoldDB" id="A0A5M9R6A9"/>
<protein>
    <submittedName>
        <fullName evidence="1">Uncharacterized protein</fullName>
    </submittedName>
</protein>